<protein>
    <submittedName>
        <fullName evidence="4">Peptidase S1 and S6 chymotrypsin/Hap</fullName>
    </submittedName>
</protein>
<dbReference type="KEGG" id="msv:Mesil_1523"/>
<dbReference type="InterPro" id="IPR001478">
    <property type="entry name" value="PDZ"/>
</dbReference>
<dbReference type="Pfam" id="PF13180">
    <property type="entry name" value="PDZ_2"/>
    <property type="match status" value="1"/>
</dbReference>
<proteinExistence type="predicted"/>
<dbReference type="eggNOG" id="COG0265">
    <property type="taxonomic scope" value="Bacteria"/>
</dbReference>
<dbReference type="SMART" id="SM00228">
    <property type="entry name" value="PDZ"/>
    <property type="match status" value="1"/>
</dbReference>
<dbReference type="PANTHER" id="PTHR43343">
    <property type="entry name" value="PEPTIDASE S12"/>
    <property type="match status" value="1"/>
</dbReference>
<evidence type="ECO:0000313" key="4">
    <source>
        <dbReference type="EMBL" id="ADH63413.1"/>
    </source>
</evidence>
<keyword evidence="5" id="KW-1185">Reference proteome</keyword>
<dbReference type="SUPFAM" id="SSF50494">
    <property type="entry name" value="Trypsin-like serine proteases"/>
    <property type="match status" value="1"/>
</dbReference>
<dbReference type="RefSeq" id="WP_013157978.1">
    <property type="nucleotide sequence ID" value="NC_014212.1"/>
</dbReference>
<keyword evidence="2" id="KW-0378">Hydrolase</keyword>
<dbReference type="SUPFAM" id="SSF50156">
    <property type="entry name" value="PDZ domain-like"/>
    <property type="match status" value="1"/>
</dbReference>
<sequence length="421" mass="44662">MSLKASSVALVAVAALSGGVLWWGISSSQTQAPQAQTQIQAQAQTAQDQRALLENERNTVDLVQRFGNGVVYVAVRSVPQAQSQRLPFPGFDFFFGQPRPREGLGSGFVIDKEGYILTNFHVVQGSNPQITVRFHNDPKPYKATVVGTAEPLDLALIRVQGVPAQRLVPLVLGNSDQVLVGQKAIAMGNPFGLEFTVTEGVVSAVRQNRGAVAGAVGDSSGLVPTIIQTDAAINPGNSGGPLLNSRGEVIGINTAILSPSGAVIGEGQFAGVGFAIPINLAKQYLPDLKAGKKLDAAEISRRQPRIGVTVATLSNYPDAIIQRNRLPEQGLMIMSVEPNSPAAKAGLRAATRSVTLQLQTGETVDLGINGDVIIEADDQPIQDIFDLRAVLNSKPGQPVNLKIWRDGKEVTLQVTPQVQQR</sequence>
<dbReference type="EMBL" id="CP002042">
    <property type="protein sequence ID" value="ADH63413.1"/>
    <property type="molecule type" value="Genomic_DNA"/>
</dbReference>
<keyword evidence="1" id="KW-0645">Protease</keyword>
<dbReference type="Gene3D" id="2.40.10.120">
    <property type="match status" value="1"/>
</dbReference>
<dbReference type="OrthoDB" id="9758917at2"/>
<dbReference type="HOGENOM" id="CLU_020120_1_2_0"/>
<organism evidence="4 5">
    <name type="scientific">Allomeiothermus silvanus (strain ATCC 700542 / DSM 9946 / NBRC 106475 / NCIMB 13440 / VI-R2)</name>
    <name type="common">Thermus silvanus</name>
    <dbReference type="NCBI Taxonomy" id="526227"/>
    <lineage>
        <taxon>Bacteria</taxon>
        <taxon>Thermotogati</taxon>
        <taxon>Deinococcota</taxon>
        <taxon>Deinococci</taxon>
        <taxon>Thermales</taxon>
        <taxon>Thermaceae</taxon>
        <taxon>Allomeiothermus</taxon>
    </lineage>
</organism>
<dbReference type="InterPro" id="IPR009003">
    <property type="entry name" value="Peptidase_S1_PA"/>
</dbReference>
<dbReference type="GO" id="GO:0006508">
    <property type="term" value="P:proteolysis"/>
    <property type="evidence" value="ECO:0007669"/>
    <property type="project" value="UniProtKB-KW"/>
</dbReference>
<dbReference type="InterPro" id="IPR051201">
    <property type="entry name" value="Chloro_Bact_Ser_Proteases"/>
</dbReference>
<evidence type="ECO:0000313" key="5">
    <source>
        <dbReference type="Proteomes" id="UP000001916"/>
    </source>
</evidence>
<reference evidence="4 5" key="1">
    <citation type="journal article" date="2010" name="Stand. Genomic Sci.">
        <title>Complete genome sequence of Meiothermus silvanus type strain (VI-R2).</title>
        <authorList>
            <person name="Sikorski J."/>
            <person name="Tindall B.J."/>
            <person name="Lowry S."/>
            <person name="Lucas S."/>
            <person name="Nolan M."/>
            <person name="Copeland A."/>
            <person name="Glavina Del Rio T."/>
            <person name="Tice H."/>
            <person name="Cheng J.F."/>
            <person name="Han C."/>
            <person name="Pitluck S."/>
            <person name="Liolios K."/>
            <person name="Ivanova N."/>
            <person name="Mavromatis K."/>
            <person name="Mikhailova N."/>
            <person name="Pati A."/>
            <person name="Goodwin L."/>
            <person name="Chen A."/>
            <person name="Palaniappan K."/>
            <person name="Land M."/>
            <person name="Hauser L."/>
            <person name="Chang Y.J."/>
            <person name="Jeffries C.D."/>
            <person name="Rohde M."/>
            <person name="Goker M."/>
            <person name="Woyke T."/>
            <person name="Bristow J."/>
            <person name="Eisen J.A."/>
            <person name="Markowitz V."/>
            <person name="Hugenholtz P."/>
            <person name="Kyrpides N.C."/>
            <person name="Klenk H.P."/>
            <person name="Lapidus A."/>
        </authorList>
    </citation>
    <scope>NUCLEOTIDE SEQUENCE [LARGE SCALE GENOMIC DNA]</scope>
    <source>
        <strain evidence="5">ATCC 700542 / DSM 9946 / VI-R2</strain>
    </source>
</reference>
<dbReference type="Gene3D" id="2.30.42.10">
    <property type="match status" value="1"/>
</dbReference>
<feature type="domain" description="PDZ" evidence="3">
    <location>
        <begin position="304"/>
        <end position="407"/>
    </location>
</feature>
<evidence type="ECO:0000259" key="3">
    <source>
        <dbReference type="SMART" id="SM00228"/>
    </source>
</evidence>
<dbReference type="PANTHER" id="PTHR43343:SF3">
    <property type="entry name" value="PROTEASE DO-LIKE 8, CHLOROPLASTIC"/>
    <property type="match status" value="1"/>
</dbReference>
<dbReference type="Pfam" id="PF13365">
    <property type="entry name" value="Trypsin_2"/>
    <property type="match status" value="1"/>
</dbReference>
<dbReference type="InterPro" id="IPR036034">
    <property type="entry name" value="PDZ_sf"/>
</dbReference>
<dbReference type="PRINTS" id="PR00834">
    <property type="entry name" value="PROTEASES2C"/>
</dbReference>
<dbReference type="GO" id="GO:0004252">
    <property type="term" value="F:serine-type endopeptidase activity"/>
    <property type="evidence" value="ECO:0007669"/>
    <property type="project" value="InterPro"/>
</dbReference>
<name>D7BF60_ALLS1</name>
<dbReference type="InterPro" id="IPR001940">
    <property type="entry name" value="Peptidase_S1C"/>
</dbReference>
<dbReference type="STRING" id="526227.Mesil_1523"/>
<dbReference type="AlphaFoldDB" id="D7BF60"/>
<accession>D7BF60</accession>
<gene>
    <name evidence="4" type="ordered locus">Mesil_1523</name>
</gene>
<dbReference type="Proteomes" id="UP000001916">
    <property type="component" value="Chromosome"/>
</dbReference>
<evidence type="ECO:0000256" key="2">
    <source>
        <dbReference type="ARBA" id="ARBA00022801"/>
    </source>
</evidence>
<evidence type="ECO:0000256" key="1">
    <source>
        <dbReference type="ARBA" id="ARBA00022670"/>
    </source>
</evidence>